<dbReference type="HAMAP" id="MF_01097">
    <property type="entry name" value="MtrD"/>
    <property type="match status" value="1"/>
</dbReference>
<evidence type="ECO:0000256" key="7">
    <source>
        <dbReference type="ARBA" id="ARBA00022475"/>
    </source>
</evidence>
<evidence type="ECO:0000256" key="2">
    <source>
        <dbReference type="ARBA" id="ARBA00004651"/>
    </source>
</evidence>
<feature type="transmembrane region" description="Helical" evidence="19">
    <location>
        <begin position="232"/>
        <end position="252"/>
    </location>
</feature>
<proteinExistence type="inferred from homology"/>
<dbReference type="EC" id="7.2.1.4" evidence="18 19"/>
<keyword evidence="14 19" id="KW-0484">Methanogenesis</keyword>
<evidence type="ECO:0000256" key="11">
    <source>
        <dbReference type="ARBA" id="ARBA00022692"/>
    </source>
</evidence>
<evidence type="ECO:0000256" key="5">
    <source>
        <dbReference type="ARBA" id="ARBA00011616"/>
    </source>
</evidence>
<dbReference type="RefSeq" id="WP_316557115.1">
    <property type="nucleotide sequence ID" value="NZ_CP131059.1"/>
</dbReference>
<name>A0AA96ZSZ0_9EURY</name>
<comment type="pathway">
    <text evidence="3 19">One-carbon metabolism; methanogenesis from CO(2); methyl-coenzyme M from 5,10-methylene-5,6,7,8-tetrahydromethanopterin: step 2/2.</text>
</comment>
<feature type="transmembrane region" description="Helical" evidence="19">
    <location>
        <begin position="25"/>
        <end position="45"/>
    </location>
</feature>
<keyword evidence="13 19" id="KW-1133">Transmembrane helix</keyword>
<feature type="transmembrane region" description="Helical" evidence="19">
    <location>
        <begin position="154"/>
        <end position="178"/>
    </location>
</feature>
<evidence type="ECO:0000256" key="9">
    <source>
        <dbReference type="ARBA" id="ARBA00022603"/>
    </source>
</evidence>
<sequence length="262" mass="26777">MTLTENLIFLTGPQVYFIADPINQLILLLLITLGGVLITISVHLIPVGGAPAAMAQATGVGTGTTQLAAGAGLTGLLVAASVYLLSGNALLCLLLGGIGSAVMIAIVMLISNIGYIYGVGIPPASGKAVRDPITNDRQDIYVSKGTEGHGVPTAAFLSGIIGGIVGGIGGSLIFVALMKSPDLPLETATVTIANAIILSIALFFVNAVIASYNIGGTIEGFYDPKFKKLPKAVIVSAIITLICGIMCLFIMIQLEGFTYITG</sequence>
<evidence type="ECO:0000256" key="10">
    <source>
        <dbReference type="ARBA" id="ARBA00022679"/>
    </source>
</evidence>
<dbReference type="NCBIfam" id="TIGR01112">
    <property type="entry name" value="mtrD"/>
    <property type="match status" value="1"/>
</dbReference>
<feature type="transmembrane region" description="Helical" evidence="19">
    <location>
        <begin position="65"/>
        <end position="85"/>
    </location>
</feature>
<dbReference type="GO" id="GO:0019386">
    <property type="term" value="P:methanogenesis, from carbon dioxide"/>
    <property type="evidence" value="ECO:0007669"/>
    <property type="project" value="UniProtKB-UniRule"/>
</dbReference>
<evidence type="ECO:0000256" key="4">
    <source>
        <dbReference type="ARBA" id="ARBA00008822"/>
    </source>
</evidence>
<evidence type="ECO:0000256" key="12">
    <source>
        <dbReference type="ARBA" id="ARBA00022967"/>
    </source>
</evidence>
<evidence type="ECO:0000256" key="15">
    <source>
        <dbReference type="ARBA" id="ARBA00023136"/>
    </source>
</evidence>
<dbReference type="PIRSF" id="PIRSF016552">
    <property type="entry name" value="MtrD"/>
    <property type="match status" value="1"/>
</dbReference>
<comment type="subunit">
    <text evidence="5 19">The complex is composed of 8 subunits; MtrA, MtrB, MtrC, MtrD, MtrE, MtrF, MtrG and MtrH.</text>
</comment>
<accession>A0AA96ZSZ0</accession>
<dbReference type="EMBL" id="CP131059">
    <property type="protein sequence ID" value="WNY23945.1"/>
    <property type="molecule type" value="Genomic_DNA"/>
</dbReference>
<keyword evidence="8 19" id="KW-0554">One-carbon metabolism</keyword>
<reference evidence="20 21" key="1">
    <citation type="submission" date="2023-07" db="EMBL/GenBank/DDBJ databases">
        <title>Closed genoem sequence of Methanomicrococcus sp. Hf6.</title>
        <authorList>
            <person name="Poehlein A."/>
            <person name="Protasov E."/>
            <person name="Platt K."/>
            <person name="Reeh H."/>
            <person name="Daniel R."/>
            <person name="Brune A."/>
        </authorList>
    </citation>
    <scope>NUCLEOTIDE SEQUENCE [LARGE SCALE GENOMIC DNA]</scope>
    <source>
        <strain evidence="20 21">Hf6</strain>
    </source>
</reference>
<evidence type="ECO:0000256" key="18">
    <source>
        <dbReference type="ARBA" id="ARBA00044970"/>
    </source>
</evidence>
<dbReference type="KEGG" id="mehf:MmiHf6_12690"/>
<dbReference type="Proteomes" id="UP001302978">
    <property type="component" value="Chromosome"/>
</dbReference>
<evidence type="ECO:0000256" key="19">
    <source>
        <dbReference type="HAMAP-Rule" id="MF_01097"/>
    </source>
</evidence>
<gene>
    <name evidence="19" type="primary">mtrD</name>
    <name evidence="20" type="ORF">MmiHf6_12690</name>
</gene>
<dbReference type="GeneID" id="85195851"/>
<evidence type="ECO:0000256" key="17">
    <source>
        <dbReference type="ARBA" id="ARBA00044880"/>
    </source>
</evidence>
<comment type="function">
    <text evidence="1 19">Part of a complex that catalyzes the formation of methyl-coenzyme M and tetrahydromethanopterin from coenzyme M and methyl-tetrahydromethanopterin. This is an energy-conserving, sodium-ion translocating step.</text>
</comment>
<dbReference type="GO" id="GO:0032259">
    <property type="term" value="P:methylation"/>
    <property type="evidence" value="ECO:0007669"/>
    <property type="project" value="UniProtKB-KW"/>
</dbReference>
<dbReference type="GO" id="GO:0006730">
    <property type="term" value="P:one-carbon metabolic process"/>
    <property type="evidence" value="ECO:0007669"/>
    <property type="project" value="UniProtKB-UniRule"/>
</dbReference>
<comment type="subcellular location">
    <subcellularLocation>
        <location evidence="2 19">Cell membrane</location>
        <topology evidence="2 19">Multi-pass membrane protein</topology>
    </subcellularLocation>
</comment>
<keyword evidence="7 19" id="KW-1003">Cell membrane</keyword>
<evidence type="ECO:0000256" key="1">
    <source>
        <dbReference type="ARBA" id="ARBA00002533"/>
    </source>
</evidence>
<dbReference type="AlphaFoldDB" id="A0AA96ZSZ0"/>
<evidence type="ECO:0000256" key="16">
    <source>
        <dbReference type="ARBA" id="ARBA00029820"/>
    </source>
</evidence>
<feature type="transmembrane region" description="Helical" evidence="19">
    <location>
        <begin position="190"/>
        <end position="212"/>
    </location>
</feature>
<organism evidence="20 21">
    <name type="scientific">Methanimicrococcus hongohii</name>
    <dbReference type="NCBI Taxonomy" id="3028295"/>
    <lineage>
        <taxon>Archaea</taxon>
        <taxon>Methanobacteriati</taxon>
        <taxon>Methanobacteriota</taxon>
        <taxon>Stenosarchaea group</taxon>
        <taxon>Methanomicrobia</taxon>
        <taxon>Methanosarcinales</taxon>
        <taxon>Methanosarcinaceae</taxon>
        <taxon>Methanimicrococcus</taxon>
    </lineage>
</organism>
<comment type="catalytic activity">
    <reaction evidence="17 19">
        <text>5-methyl-5,6,7,8-tetrahydromethanopterin + coenzyme M + 2 Na(+)(in) = 5,6,7,8-tetrahydromethanopterin + methyl-coenzyme M + 2 Na(+)(out)</text>
        <dbReference type="Rhea" id="RHEA:53492"/>
        <dbReference type="ChEBI" id="CHEBI:29101"/>
        <dbReference type="ChEBI" id="CHEBI:58103"/>
        <dbReference type="ChEBI" id="CHEBI:58116"/>
        <dbReference type="ChEBI" id="CHEBI:58286"/>
        <dbReference type="ChEBI" id="CHEBI:58319"/>
        <dbReference type="EC" id="7.2.1.4"/>
    </reaction>
</comment>
<keyword evidence="12 19" id="KW-1278">Translocase</keyword>
<protein>
    <recommendedName>
        <fullName evidence="6 19">Tetrahydromethanopterin S-methyltransferase subunit D</fullName>
        <ecNumber evidence="18 19">7.2.1.4</ecNumber>
    </recommendedName>
    <alternativeName>
        <fullName evidence="16 19">N5-methyltetrahydromethanopterin--coenzyme M methyltransferase subunit D</fullName>
    </alternativeName>
</protein>
<dbReference type="GO" id="GO:0012506">
    <property type="term" value="C:vesicle membrane"/>
    <property type="evidence" value="ECO:0007669"/>
    <property type="project" value="InterPro"/>
</dbReference>
<evidence type="ECO:0000313" key="20">
    <source>
        <dbReference type="EMBL" id="WNY23945.1"/>
    </source>
</evidence>
<keyword evidence="10 19" id="KW-0808">Transferase</keyword>
<keyword evidence="15 19" id="KW-0472">Membrane</keyword>
<evidence type="ECO:0000256" key="8">
    <source>
        <dbReference type="ARBA" id="ARBA00022563"/>
    </source>
</evidence>
<dbReference type="Pfam" id="PF04207">
    <property type="entry name" value="MtrD"/>
    <property type="match status" value="1"/>
</dbReference>
<evidence type="ECO:0000313" key="21">
    <source>
        <dbReference type="Proteomes" id="UP001302978"/>
    </source>
</evidence>
<dbReference type="GO" id="GO:0005737">
    <property type="term" value="C:cytoplasm"/>
    <property type="evidence" value="ECO:0007669"/>
    <property type="project" value="InterPro"/>
</dbReference>
<keyword evidence="21" id="KW-1185">Reference proteome</keyword>
<evidence type="ECO:0000256" key="6">
    <source>
        <dbReference type="ARBA" id="ARBA00015129"/>
    </source>
</evidence>
<dbReference type="GO" id="GO:0030269">
    <property type="term" value="F:tetrahydromethanopterin S-methyltransferase activity"/>
    <property type="evidence" value="ECO:0007669"/>
    <property type="project" value="UniProtKB-UniRule"/>
</dbReference>
<evidence type="ECO:0000256" key="13">
    <source>
        <dbReference type="ARBA" id="ARBA00022989"/>
    </source>
</evidence>
<feature type="transmembrane region" description="Helical" evidence="19">
    <location>
        <begin position="92"/>
        <end position="117"/>
    </location>
</feature>
<keyword evidence="11 19" id="KW-0812">Transmembrane</keyword>
<evidence type="ECO:0000256" key="14">
    <source>
        <dbReference type="ARBA" id="ARBA00022994"/>
    </source>
</evidence>
<keyword evidence="9 19" id="KW-0489">Methyltransferase</keyword>
<comment type="similarity">
    <text evidence="4 19">Belongs to the MtrD family.</text>
</comment>
<dbReference type="GO" id="GO:0005886">
    <property type="term" value="C:plasma membrane"/>
    <property type="evidence" value="ECO:0007669"/>
    <property type="project" value="UniProtKB-SubCell"/>
</dbReference>
<evidence type="ECO:0000256" key="3">
    <source>
        <dbReference type="ARBA" id="ARBA00004839"/>
    </source>
</evidence>
<dbReference type="InterPro" id="IPR005779">
    <property type="entry name" value="MeTrfase_D"/>
</dbReference>